<dbReference type="RefSeq" id="WP_114431489.1">
    <property type="nucleotide sequence ID" value="NZ_QPJM01000012.1"/>
</dbReference>
<accession>A0A368YPU3</accession>
<dbReference type="AlphaFoldDB" id="A0A368YPU3"/>
<dbReference type="Proteomes" id="UP000253324">
    <property type="component" value="Unassembled WGS sequence"/>
</dbReference>
<comment type="caution">
    <text evidence="1">The sequence shown here is derived from an EMBL/GenBank/DDBJ whole genome shotgun (WGS) entry which is preliminary data.</text>
</comment>
<name>A0A368YPU3_9HYPH</name>
<proteinExistence type="predicted"/>
<dbReference type="OrthoDB" id="7870243at2"/>
<protein>
    <submittedName>
        <fullName evidence="1">Uncharacterized protein</fullName>
    </submittedName>
</protein>
<dbReference type="EMBL" id="QPJM01000012">
    <property type="protein sequence ID" value="RCW80937.1"/>
    <property type="molecule type" value="Genomic_DNA"/>
</dbReference>
<organism evidence="1 2">
    <name type="scientific">Phyllobacterium bourgognense</name>
    <dbReference type="NCBI Taxonomy" id="314236"/>
    <lineage>
        <taxon>Bacteria</taxon>
        <taxon>Pseudomonadati</taxon>
        <taxon>Pseudomonadota</taxon>
        <taxon>Alphaproteobacteria</taxon>
        <taxon>Hyphomicrobiales</taxon>
        <taxon>Phyllobacteriaceae</taxon>
        <taxon>Phyllobacterium</taxon>
    </lineage>
</organism>
<sequence length="96" mass="10689">MNEEDKTANAQVLCGKCKVPIQGPTEPTEDSIFKCPDCGASDTHADVMKEVGEYFHDTTARTLQSHMKKAARSSKMITYKGKDVADREYKFILSTI</sequence>
<evidence type="ECO:0000313" key="2">
    <source>
        <dbReference type="Proteomes" id="UP000253324"/>
    </source>
</evidence>
<gene>
    <name evidence="1" type="ORF">C7476_11293</name>
</gene>
<keyword evidence="2" id="KW-1185">Reference proteome</keyword>
<reference evidence="1 2" key="1">
    <citation type="submission" date="2018-07" db="EMBL/GenBank/DDBJ databases">
        <title>Genomic Encyclopedia of Type Strains, Phase III (KMG-III): the genomes of soil and plant-associated and newly described type strains.</title>
        <authorList>
            <person name="Whitman W."/>
        </authorList>
    </citation>
    <scope>NUCLEOTIDE SEQUENCE [LARGE SCALE GENOMIC DNA]</scope>
    <source>
        <strain evidence="1 2">31-25a</strain>
    </source>
</reference>
<evidence type="ECO:0000313" key="1">
    <source>
        <dbReference type="EMBL" id="RCW80937.1"/>
    </source>
</evidence>